<reference evidence="8 9" key="1">
    <citation type="submission" date="2024-02" db="EMBL/GenBank/DDBJ databases">
        <title>Chromosome-level genome assembly of the Eurasian Minnow (Phoxinus phoxinus).</title>
        <authorList>
            <person name="Oriowo T.O."/>
            <person name="Martin S."/>
            <person name="Stange M."/>
            <person name="Chrysostomakis Y."/>
            <person name="Brown T."/>
            <person name="Winkler S."/>
            <person name="Kukowka S."/>
            <person name="Myers E.W."/>
            <person name="Bohne A."/>
        </authorList>
    </citation>
    <scope>NUCLEOTIDE SEQUENCE [LARGE SCALE GENOMIC DNA]</scope>
    <source>
        <strain evidence="8">ZFMK-TIS-60720</strain>
        <tissue evidence="8">Whole Organism</tissue>
    </source>
</reference>
<dbReference type="PANTHER" id="PTHR19367">
    <property type="entry name" value="T-CELL RECEPTOR ALPHA CHAIN V REGION"/>
    <property type="match status" value="1"/>
</dbReference>
<keyword evidence="2" id="KW-1064">Adaptive immunity</keyword>
<dbReference type="InterPro" id="IPR051287">
    <property type="entry name" value="TCR_variable_region"/>
</dbReference>
<keyword evidence="5" id="KW-0472">Membrane</keyword>
<evidence type="ECO:0000256" key="1">
    <source>
        <dbReference type="ARBA" id="ARBA00022729"/>
    </source>
</evidence>
<keyword evidence="5" id="KW-1133">Transmembrane helix</keyword>
<evidence type="ECO:0000259" key="7">
    <source>
        <dbReference type="SMART" id="SM00406"/>
    </source>
</evidence>
<dbReference type="SUPFAM" id="SSF48726">
    <property type="entry name" value="Immunoglobulin"/>
    <property type="match status" value="1"/>
</dbReference>
<dbReference type="InterPro" id="IPR013783">
    <property type="entry name" value="Ig-like_fold"/>
</dbReference>
<dbReference type="AlphaFoldDB" id="A0AAN9D960"/>
<dbReference type="Pfam" id="PF07686">
    <property type="entry name" value="V-set"/>
    <property type="match status" value="1"/>
</dbReference>
<feature type="transmembrane region" description="Helical" evidence="5">
    <location>
        <begin position="145"/>
        <end position="164"/>
    </location>
</feature>
<protein>
    <recommendedName>
        <fullName evidence="7">Immunoglobulin V-set domain-containing protein</fullName>
    </recommendedName>
</protein>
<name>A0AAN9D960_9TELE</name>
<dbReference type="InterPro" id="IPR013106">
    <property type="entry name" value="Ig_V-set"/>
</dbReference>
<evidence type="ECO:0000256" key="2">
    <source>
        <dbReference type="ARBA" id="ARBA00023130"/>
    </source>
</evidence>
<dbReference type="Gene3D" id="2.60.40.10">
    <property type="entry name" value="Immunoglobulins"/>
    <property type="match status" value="1"/>
</dbReference>
<feature type="chain" id="PRO_5042890524" description="Immunoglobulin V-set domain-containing protein" evidence="6">
    <location>
        <begin position="24"/>
        <end position="166"/>
    </location>
</feature>
<gene>
    <name evidence="8" type="ORF">R3I93_007376</name>
</gene>
<evidence type="ECO:0000313" key="8">
    <source>
        <dbReference type="EMBL" id="KAK7163312.1"/>
    </source>
</evidence>
<sequence>MLTLAVVLLIESLLITFRGVASAEDIIFSYNDTVIAKADEKVILSCSYTGTVYDLFWYRQFPGSALQFLIMESSGFITHAAPQVPGITMANRKDSRHMELDISSASVSYSALYYCAVQPTVKGNILTPYKNQSDLNSKDTYRTDLHTLFLLKILLILTPCFFVITS</sequence>
<dbReference type="GO" id="GO:0002250">
    <property type="term" value="P:adaptive immune response"/>
    <property type="evidence" value="ECO:0007669"/>
    <property type="project" value="UniProtKB-KW"/>
</dbReference>
<dbReference type="SMART" id="SM00406">
    <property type="entry name" value="IGv"/>
    <property type="match status" value="1"/>
</dbReference>
<evidence type="ECO:0000256" key="4">
    <source>
        <dbReference type="ARBA" id="ARBA00023319"/>
    </source>
</evidence>
<keyword evidence="9" id="KW-1185">Reference proteome</keyword>
<dbReference type="EMBL" id="JAYKXH010000007">
    <property type="protein sequence ID" value="KAK7163312.1"/>
    <property type="molecule type" value="Genomic_DNA"/>
</dbReference>
<dbReference type="PANTHER" id="PTHR19367:SF18">
    <property type="entry name" value="T CELL RECEPTOR ALPHA VARIABLE 16"/>
    <property type="match status" value="1"/>
</dbReference>
<keyword evidence="4" id="KW-0393">Immunoglobulin domain</keyword>
<keyword evidence="2" id="KW-0391">Immunity</keyword>
<dbReference type="Proteomes" id="UP001364617">
    <property type="component" value="Unassembled WGS sequence"/>
</dbReference>
<keyword evidence="3" id="KW-0675">Receptor</keyword>
<evidence type="ECO:0000256" key="5">
    <source>
        <dbReference type="SAM" id="Phobius"/>
    </source>
</evidence>
<evidence type="ECO:0000256" key="6">
    <source>
        <dbReference type="SAM" id="SignalP"/>
    </source>
</evidence>
<accession>A0AAN9D960</accession>
<keyword evidence="5" id="KW-0812">Transmembrane</keyword>
<feature type="signal peptide" evidence="6">
    <location>
        <begin position="1"/>
        <end position="23"/>
    </location>
</feature>
<dbReference type="InterPro" id="IPR036179">
    <property type="entry name" value="Ig-like_dom_sf"/>
</dbReference>
<evidence type="ECO:0000313" key="9">
    <source>
        <dbReference type="Proteomes" id="UP001364617"/>
    </source>
</evidence>
<organism evidence="8 9">
    <name type="scientific">Phoxinus phoxinus</name>
    <name type="common">Eurasian minnow</name>
    <dbReference type="NCBI Taxonomy" id="58324"/>
    <lineage>
        <taxon>Eukaryota</taxon>
        <taxon>Metazoa</taxon>
        <taxon>Chordata</taxon>
        <taxon>Craniata</taxon>
        <taxon>Vertebrata</taxon>
        <taxon>Euteleostomi</taxon>
        <taxon>Actinopterygii</taxon>
        <taxon>Neopterygii</taxon>
        <taxon>Teleostei</taxon>
        <taxon>Ostariophysi</taxon>
        <taxon>Cypriniformes</taxon>
        <taxon>Leuciscidae</taxon>
        <taxon>Phoxininae</taxon>
        <taxon>Phoxinus</taxon>
    </lineage>
</organism>
<keyword evidence="1 6" id="KW-0732">Signal</keyword>
<comment type="caution">
    <text evidence="8">The sequence shown here is derived from an EMBL/GenBank/DDBJ whole genome shotgun (WGS) entry which is preliminary data.</text>
</comment>
<proteinExistence type="predicted"/>
<feature type="domain" description="Immunoglobulin V-set" evidence="7">
    <location>
        <begin position="41"/>
        <end position="117"/>
    </location>
</feature>
<evidence type="ECO:0000256" key="3">
    <source>
        <dbReference type="ARBA" id="ARBA00023170"/>
    </source>
</evidence>